<protein>
    <recommendedName>
        <fullName evidence="1">Carbohydrate-binding domain-containing protein</fullName>
    </recommendedName>
</protein>
<evidence type="ECO:0000313" key="2">
    <source>
        <dbReference type="EMBL" id="GAA4441146.1"/>
    </source>
</evidence>
<dbReference type="CDD" id="cd09620">
    <property type="entry name" value="CBM9_like_3"/>
    <property type="match status" value="1"/>
</dbReference>
<sequence length="224" mass="25744">MKYFLFCVCFVFSCGASEEVYKVAHIQGQQPVLDGRRDEKFWQAVQPVTGFVNPWNREVEPATALSLAYSADGLYFHFDVRDNEVILANDFRKERDIEKGDRVELFFSKDKNMGAYYCFEVDAAGRVLSYAARHYRKMDYDWEPPVGFRVAARRKEGGYAVEGIVPVDFLENLGTAGVLYMGAYRAEFSRRDSVVEENWLTWVNPATTKPDFHVPSSLRKVSLK</sequence>
<evidence type="ECO:0000259" key="1">
    <source>
        <dbReference type="Pfam" id="PF06452"/>
    </source>
</evidence>
<gene>
    <name evidence="2" type="ORF">GCM10023091_25950</name>
</gene>
<comment type="caution">
    <text evidence="2">The sequence shown here is derived from an EMBL/GenBank/DDBJ whole genome shotgun (WGS) entry which is preliminary data.</text>
</comment>
<keyword evidence="3" id="KW-1185">Reference proteome</keyword>
<feature type="domain" description="Carbohydrate-binding" evidence="1">
    <location>
        <begin position="34"/>
        <end position="223"/>
    </location>
</feature>
<name>A0ABP8LZQ0_9BACT</name>
<dbReference type="Pfam" id="PF06452">
    <property type="entry name" value="CBM9_1"/>
    <property type="match status" value="1"/>
</dbReference>
<proteinExistence type="predicted"/>
<accession>A0ABP8LZQ0</accession>
<dbReference type="Gene3D" id="2.60.40.1190">
    <property type="match status" value="1"/>
</dbReference>
<dbReference type="RefSeq" id="WP_345029798.1">
    <property type="nucleotide sequence ID" value="NZ_BAABEY010000025.1"/>
</dbReference>
<dbReference type="EMBL" id="BAABEY010000025">
    <property type="protein sequence ID" value="GAA4441146.1"/>
    <property type="molecule type" value="Genomic_DNA"/>
</dbReference>
<reference evidence="3" key="1">
    <citation type="journal article" date="2019" name="Int. J. Syst. Evol. Microbiol.">
        <title>The Global Catalogue of Microorganisms (GCM) 10K type strain sequencing project: providing services to taxonomists for standard genome sequencing and annotation.</title>
        <authorList>
            <consortium name="The Broad Institute Genomics Platform"/>
            <consortium name="The Broad Institute Genome Sequencing Center for Infectious Disease"/>
            <person name="Wu L."/>
            <person name="Ma J."/>
        </authorList>
    </citation>
    <scope>NUCLEOTIDE SEQUENCE [LARGE SCALE GENOMIC DNA]</scope>
    <source>
        <strain evidence="3">JCM 31920</strain>
    </source>
</reference>
<dbReference type="InterPro" id="IPR010502">
    <property type="entry name" value="Carb-bd_dom_fam9"/>
</dbReference>
<dbReference type="SUPFAM" id="SSF49344">
    <property type="entry name" value="CBD9-like"/>
    <property type="match status" value="1"/>
</dbReference>
<evidence type="ECO:0000313" key="3">
    <source>
        <dbReference type="Proteomes" id="UP001501508"/>
    </source>
</evidence>
<dbReference type="Proteomes" id="UP001501508">
    <property type="component" value="Unassembled WGS sequence"/>
</dbReference>
<organism evidence="2 3">
    <name type="scientific">Ravibacter arvi</name>
    <dbReference type="NCBI Taxonomy" id="2051041"/>
    <lineage>
        <taxon>Bacteria</taxon>
        <taxon>Pseudomonadati</taxon>
        <taxon>Bacteroidota</taxon>
        <taxon>Cytophagia</taxon>
        <taxon>Cytophagales</taxon>
        <taxon>Spirosomataceae</taxon>
        <taxon>Ravibacter</taxon>
    </lineage>
</organism>